<gene>
    <name evidence="1" type="ORF">EPI10_030200</name>
</gene>
<comment type="caution">
    <text evidence="1">The sequence shown here is derived from an EMBL/GenBank/DDBJ whole genome shotgun (WGS) entry which is preliminary data.</text>
</comment>
<organism evidence="1 2">
    <name type="scientific">Gossypium australe</name>
    <dbReference type="NCBI Taxonomy" id="47621"/>
    <lineage>
        <taxon>Eukaryota</taxon>
        <taxon>Viridiplantae</taxon>
        <taxon>Streptophyta</taxon>
        <taxon>Embryophyta</taxon>
        <taxon>Tracheophyta</taxon>
        <taxon>Spermatophyta</taxon>
        <taxon>Magnoliopsida</taxon>
        <taxon>eudicotyledons</taxon>
        <taxon>Gunneridae</taxon>
        <taxon>Pentapetalae</taxon>
        <taxon>rosids</taxon>
        <taxon>malvids</taxon>
        <taxon>Malvales</taxon>
        <taxon>Malvaceae</taxon>
        <taxon>Malvoideae</taxon>
        <taxon>Gossypium</taxon>
    </lineage>
</organism>
<evidence type="ECO:0000313" key="1">
    <source>
        <dbReference type="EMBL" id="KAA3486271.1"/>
    </source>
</evidence>
<evidence type="ECO:0000313" key="2">
    <source>
        <dbReference type="Proteomes" id="UP000325315"/>
    </source>
</evidence>
<name>A0A5B6WWH5_9ROSI</name>
<protein>
    <submittedName>
        <fullName evidence="1">ATPase family AAA domain-containing protein 1-A isoform 1</fullName>
    </submittedName>
</protein>
<keyword evidence="2" id="KW-1185">Reference proteome</keyword>
<accession>A0A5B6WWH5</accession>
<dbReference type="AlphaFoldDB" id="A0A5B6WWH5"/>
<reference evidence="2" key="1">
    <citation type="journal article" date="2019" name="Plant Biotechnol. J.">
        <title>Genome sequencing of the Australian wild diploid species Gossypium australe highlights disease resistance and delayed gland morphogenesis.</title>
        <authorList>
            <person name="Cai Y."/>
            <person name="Cai X."/>
            <person name="Wang Q."/>
            <person name="Wang P."/>
            <person name="Zhang Y."/>
            <person name="Cai C."/>
            <person name="Xu Y."/>
            <person name="Wang K."/>
            <person name="Zhou Z."/>
            <person name="Wang C."/>
            <person name="Geng S."/>
            <person name="Li B."/>
            <person name="Dong Q."/>
            <person name="Hou Y."/>
            <person name="Wang H."/>
            <person name="Ai P."/>
            <person name="Liu Z."/>
            <person name="Yi F."/>
            <person name="Sun M."/>
            <person name="An G."/>
            <person name="Cheng J."/>
            <person name="Zhang Y."/>
            <person name="Shi Q."/>
            <person name="Xie Y."/>
            <person name="Shi X."/>
            <person name="Chang Y."/>
            <person name="Huang F."/>
            <person name="Chen Y."/>
            <person name="Hong S."/>
            <person name="Mi L."/>
            <person name="Sun Q."/>
            <person name="Zhang L."/>
            <person name="Zhou B."/>
            <person name="Peng R."/>
            <person name="Zhang X."/>
            <person name="Liu F."/>
        </authorList>
    </citation>
    <scope>NUCLEOTIDE SEQUENCE [LARGE SCALE GENOMIC DNA]</scope>
    <source>
        <strain evidence="2">cv. PA1801</strain>
    </source>
</reference>
<dbReference type="Proteomes" id="UP000325315">
    <property type="component" value="Unassembled WGS sequence"/>
</dbReference>
<sequence length="87" mass="9195">MGEVPTQSVVHDATDVNLEGLEGDSTANIGIHKASKVGAITKNLPLSFKCFDKSDAILLGAKTLYGLYPVETISNVGKICAEVNYVL</sequence>
<proteinExistence type="predicted"/>
<dbReference type="EMBL" id="SMMG02000001">
    <property type="protein sequence ID" value="KAA3486271.1"/>
    <property type="molecule type" value="Genomic_DNA"/>
</dbReference>
<dbReference type="OrthoDB" id="1747565at2759"/>